<reference evidence="1" key="1">
    <citation type="submission" date="2018-02" db="EMBL/GenBank/DDBJ databases">
        <title>Rhizophora mucronata_Transcriptome.</title>
        <authorList>
            <person name="Meera S.P."/>
            <person name="Sreeshan A."/>
            <person name="Augustine A."/>
        </authorList>
    </citation>
    <scope>NUCLEOTIDE SEQUENCE</scope>
    <source>
        <tissue evidence="1">Leaf</tissue>
    </source>
</reference>
<organism evidence="1">
    <name type="scientific">Rhizophora mucronata</name>
    <name type="common">Asiatic mangrove</name>
    <dbReference type="NCBI Taxonomy" id="61149"/>
    <lineage>
        <taxon>Eukaryota</taxon>
        <taxon>Viridiplantae</taxon>
        <taxon>Streptophyta</taxon>
        <taxon>Embryophyta</taxon>
        <taxon>Tracheophyta</taxon>
        <taxon>Spermatophyta</taxon>
        <taxon>Magnoliopsida</taxon>
        <taxon>eudicotyledons</taxon>
        <taxon>Gunneridae</taxon>
        <taxon>Pentapetalae</taxon>
        <taxon>rosids</taxon>
        <taxon>fabids</taxon>
        <taxon>Malpighiales</taxon>
        <taxon>Rhizophoraceae</taxon>
        <taxon>Rhizophora</taxon>
    </lineage>
</organism>
<evidence type="ECO:0000313" key="1">
    <source>
        <dbReference type="EMBL" id="MBX04489.1"/>
    </source>
</evidence>
<dbReference type="AlphaFoldDB" id="A0A2P2KFH3"/>
<protein>
    <submittedName>
        <fullName evidence="1">Zinc finger BED domain-containing protein RICESLEEPER 1-like</fullName>
    </submittedName>
</protein>
<sequence>MPSSTIFIHIPASSPNILEKLNSTSFILNLGSMTTAIAKTRKHSFQYWSNFSFKGMVKSLTKGS</sequence>
<dbReference type="EMBL" id="GGEC01024005">
    <property type="protein sequence ID" value="MBX04489.1"/>
    <property type="molecule type" value="Transcribed_RNA"/>
</dbReference>
<name>A0A2P2KFH3_RHIMU</name>
<proteinExistence type="predicted"/>
<accession>A0A2P2KFH3</accession>